<dbReference type="GO" id="GO:0005743">
    <property type="term" value="C:mitochondrial inner membrane"/>
    <property type="evidence" value="ECO:0000318"/>
    <property type="project" value="GO_Central"/>
</dbReference>
<accession>B6JZM1</accession>
<dbReference type="CDD" id="cd13969">
    <property type="entry name" value="ADCK1-like"/>
    <property type="match status" value="1"/>
</dbReference>
<keyword evidence="3" id="KW-0418">Kinase</keyword>
<dbReference type="AlphaFoldDB" id="B6JZM1"/>
<dbReference type="Proteomes" id="UP000001744">
    <property type="component" value="Unassembled WGS sequence"/>
</dbReference>
<evidence type="ECO:0000256" key="1">
    <source>
        <dbReference type="ARBA" id="ARBA00009670"/>
    </source>
</evidence>
<evidence type="ECO:0000313" key="3">
    <source>
        <dbReference type="EMBL" id="EEB06989.2"/>
    </source>
</evidence>
<dbReference type="EMBL" id="KE651168">
    <property type="protein sequence ID" value="EEB06989.2"/>
    <property type="molecule type" value="Genomic_DNA"/>
</dbReference>
<dbReference type="HOGENOM" id="CLU_006533_2_5_1"/>
<dbReference type="PANTHER" id="PTHR43173">
    <property type="entry name" value="ABC1 FAMILY PROTEIN"/>
    <property type="match status" value="1"/>
</dbReference>
<organism evidence="3 5">
    <name type="scientific">Schizosaccharomyces japonicus (strain yFS275 / FY16936)</name>
    <name type="common">Fission yeast</name>
    <dbReference type="NCBI Taxonomy" id="402676"/>
    <lineage>
        <taxon>Eukaryota</taxon>
        <taxon>Fungi</taxon>
        <taxon>Dikarya</taxon>
        <taxon>Ascomycota</taxon>
        <taxon>Taphrinomycotina</taxon>
        <taxon>Schizosaccharomycetes</taxon>
        <taxon>Schizosaccharomycetales</taxon>
        <taxon>Schizosaccharomycetaceae</taxon>
        <taxon>Schizosaccharomyces</taxon>
    </lineage>
</organism>
<dbReference type="InterPro" id="IPR045307">
    <property type="entry name" value="ADCK1_dom"/>
</dbReference>
<dbReference type="eggNOG" id="KOG1235">
    <property type="taxonomic scope" value="Eukaryota"/>
</dbReference>
<dbReference type="InterPro" id="IPR004147">
    <property type="entry name" value="ABC1_dom"/>
</dbReference>
<dbReference type="JaponicusDB" id="SJAG_02064">
    <property type="gene designation" value="cqd2"/>
</dbReference>
<evidence type="ECO:0000313" key="4">
    <source>
        <dbReference type="JaponicusDB" id="SJAG_02064"/>
    </source>
</evidence>
<dbReference type="Pfam" id="PF03109">
    <property type="entry name" value="ABC1"/>
    <property type="match status" value="1"/>
</dbReference>
<dbReference type="GO" id="GO:0055088">
    <property type="term" value="P:lipid homeostasis"/>
    <property type="evidence" value="ECO:0000318"/>
    <property type="project" value="GO_Central"/>
</dbReference>
<dbReference type="SUPFAM" id="SSF56112">
    <property type="entry name" value="Protein kinase-like (PK-like)"/>
    <property type="match status" value="1"/>
</dbReference>
<comment type="similarity">
    <text evidence="1">Belongs to the protein kinase superfamily. ADCK protein kinase family.</text>
</comment>
<evidence type="ECO:0000313" key="5">
    <source>
        <dbReference type="Proteomes" id="UP000001744"/>
    </source>
</evidence>
<protein>
    <submittedName>
        <fullName evidence="3">Atypical/ABC1/ABC1-B protein kinase</fullName>
    </submittedName>
</protein>
<name>B6JZM1_SCHJY</name>
<keyword evidence="5" id="KW-1185">Reference proteome</keyword>
<dbReference type="OrthoDB" id="427480at2759"/>
<sequence length="589" mass="69107">MKFITEFCFFTGAQQYQFVTNTIVIKPQEIMFSRLFRHQSFRKSFSENIRRFSFRSRYNGSNRTRFSRKNVTVGVGVTLVASAVLVDFDPIKHAGVSSLRAYRVVYTGFVCFSDYKKVLTDKYETPEDRKHALSRCHLRCAKRTLKVFEENGGIYIKVGQHLSVMDYIIPKEWTETLIPLQDQCPMTSVQDLDKLFFKDTGKHIDEYFEYFDPKPVGVASLAQVHKAKLKNNGQLVAVKIQHPPVSEFCALDLSMTRWVFKAIKYFFPDYNLFWISDEIEKTLPQELDFTMEAKNAQRTRDHFAKIKTALYIPEVVWADNRILVMEFVKGSRIDDMNFYDTHDVSREQVSLELCHIFNEMIFGKGGHLHCDPHGGNVFIREKPKHSSSPRNFEIVLLDHGLYRDIPLQLQRDYARMWLSIINFDETSLRYYAKKVANVDDAKFSIFASAITGRDYKAIKEHRISSRRGLEERDRLLKALDQTDLLGKIIQLLSDVPRTVLLLMKTNDLVRSLDDNLQTRSGPEKLFLIMARYCLRTVHEEDMEKITQQSKHQYYPSTILKKLGCSVRYWFGCLRYLMLENYFYYKNLYF</sequence>
<gene>
    <name evidence="4" type="primary">cqd2</name>
    <name evidence="3" type="ORF">SJAG_02064</name>
</gene>
<dbReference type="InterPro" id="IPR011009">
    <property type="entry name" value="Kinase-like_dom_sf"/>
</dbReference>
<dbReference type="GO" id="GO:0016301">
    <property type="term" value="F:kinase activity"/>
    <property type="evidence" value="ECO:0007669"/>
    <property type="project" value="UniProtKB-KW"/>
</dbReference>
<dbReference type="InterPro" id="IPR051130">
    <property type="entry name" value="Mito_struct-func_regulator"/>
</dbReference>
<proteinExistence type="inferred from homology"/>
<dbReference type="VEuPathDB" id="FungiDB:SJAG_02064"/>
<evidence type="ECO:0000259" key="2">
    <source>
        <dbReference type="Pfam" id="PF03109"/>
    </source>
</evidence>
<dbReference type="RefSeq" id="XP_002173282.2">
    <property type="nucleotide sequence ID" value="XM_002173246.2"/>
</dbReference>
<dbReference type="GO" id="GO:0007005">
    <property type="term" value="P:mitochondrion organization"/>
    <property type="evidence" value="ECO:0000318"/>
    <property type="project" value="GO_Central"/>
</dbReference>
<reference evidence="3 5" key="1">
    <citation type="journal article" date="2011" name="Science">
        <title>Comparative functional genomics of the fission yeasts.</title>
        <authorList>
            <person name="Rhind N."/>
            <person name="Chen Z."/>
            <person name="Yassour M."/>
            <person name="Thompson D.A."/>
            <person name="Haas B.J."/>
            <person name="Habib N."/>
            <person name="Wapinski I."/>
            <person name="Roy S."/>
            <person name="Lin M.F."/>
            <person name="Heiman D.I."/>
            <person name="Young S.K."/>
            <person name="Furuya K."/>
            <person name="Guo Y."/>
            <person name="Pidoux A."/>
            <person name="Chen H.M."/>
            <person name="Robbertse B."/>
            <person name="Goldberg J.M."/>
            <person name="Aoki K."/>
            <person name="Bayne E.H."/>
            <person name="Berlin A.M."/>
            <person name="Desjardins C.A."/>
            <person name="Dobbs E."/>
            <person name="Dukaj L."/>
            <person name="Fan L."/>
            <person name="FitzGerald M.G."/>
            <person name="French C."/>
            <person name="Gujja S."/>
            <person name="Hansen K."/>
            <person name="Keifenheim D."/>
            <person name="Levin J.Z."/>
            <person name="Mosher R.A."/>
            <person name="Mueller C.A."/>
            <person name="Pfiffner J."/>
            <person name="Priest M."/>
            <person name="Russ C."/>
            <person name="Smialowska A."/>
            <person name="Swoboda P."/>
            <person name="Sykes S.M."/>
            <person name="Vaughn M."/>
            <person name="Vengrova S."/>
            <person name="Yoder R."/>
            <person name="Zeng Q."/>
            <person name="Allshire R."/>
            <person name="Baulcombe D."/>
            <person name="Birren B.W."/>
            <person name="Brown W."/>
            <person name="Ekwall K."/>
            <person name="Kellis M."/>
            <person name="Leatherwood J."/>
            <person name="Levin H."/>
            <person name="Margalit H."/>
            <person name="Martienssen R."/>
            <person name="Nieduszynski C.A."/>
            <person name="Spatafora J.W."/>
            <person name="Friedman N."/>
            <person name="Dalgaard J.Z."/>
            <person name="Baumann P."/>
            <person name="Niki H."/>
            <person name="Regev A."/>
            <person name="Nusbaum C."/>
        </authorList>
    </citation>
    <scope>NUCLEOTIDE SEQUENCE [LARGE SCALE GENOMIC DNA]</scope>
    <source>
        <strain evidence="5">yFS275 / FY16936</strain>
    </source>
</reference>
<dbReference type="PANTHER" id="PTHR43173:SF19">
    <property type="entry name" value="AARF DOMAIN-CONTAINING PROTEIN KINASE 1"/>
    <property type="match status" value="1"/>
</dbReference>
<feature type="domain" description="ABC1 atypical kinase-like" evidence="2">
    <location>
        <begin position="180"/>
        <end position="428"/>
    </location>
</feature>
<keyword evidence="3" id="KW-0808">Transferase</keyword>
<dbReference type="GeneID" id="7047909"/>
<dbReference type="OMA" id="KVQYPWI"/>
<dbReference type="STRING" id="402676.B6JZM1"/>